<dbReference type="EC" id="1.15.1.1" evidence="3 10"/>
<evidence type="ECO:0000256" key="7">
    <source>
        <dbReference type="ARBA" id="ARBA00023211"/>
    </source>
</evidence>
<feature type="binding site" evidence="9">
    <location>
        <position position="99"/>
    </location>
    <ligand>
        <name>Mn(2+)</name>
        <dbReference type="ChEBI" id="CHEBI:29035"/>
    </ligand>
</feature>
<dbReference type="InterPro" id="IPR036324">
    <property type="entry name" value="Mn/Fe_SOD_N_sf"/>
</dbReference>
<evidence type="ECO:0000256" key="2">
    <source>
        <dbReference type="ARBA" id="ARBA00008714"/>
    </source>
</evidence>
<dbReference type="Pfam" id="PF02777">
    <property type="entry name" value="Sod_Fe_C"/>
    <property type="match status" value="1"/>
</dbReference>
<feature type="binding site" evidence="9">
    <location>
        <position position="188"/>
    </location>
    <ligand>
        <name>Mn(2+)</name>
        <dbReference type="ChEBI" id="CHEBI:29035"/>
    </ligand>
</feature>
<evidence type="ECO:0000313" key="13">
    <source>
        <dbReference type="EMBL" id="KXN70641.1"/>
    </source>
</evidence>
<keyword evidence="7" id="KW-0464">Manganese</keyword>
<dbReference type="FunFam" id="3.55.40.20:FF:000002">
    <property type="entry name" value="Superoxide dismutase"/>
    <property type="match status" value="1"/>
</dbReference>
<dbReference type="STRING" id="796925.A0A137P6T9"/>
<comment type="function">
    <text evidence="10">Destroys radicals which are normally produced within the cells and which are toxic to biological systems.</text>
</comment>
<dbReference type="GO" id="GO:0005739">
    <property type="term" value="C:mitochondrion"/>
    <property type="evidence" value="ECO:0007669"/>
    <property type="project" value="TreeGrafter"/>
</dbReference>
<dbReference type="InterPro" id="IPR001189">
    <property type="entry name" value="Mn/Fe_SOD"/>
</dbReference>
<dbReference type="Proteomes" id="UP000070444">
    <property type="component" value="Unassembled WGS sequence"/>
</dbReference>
<keyword evidence="4 9" id="KW-0479">Metal-binding</keyword>
<dbReference type="PROSITE" id="PS00088">
    <property type="entry name" value="SOD_MN"/>
    <property type="match status" value="1"/>
</dbReference>
<accession>A0A137P6T9</accession>
<evidence type="ECO:0000256" key="4">
    <source>
        <dbReference type="ARBA" id="ARBA00022723"/>
    </source>
</evidence>
<feature type="binding site" evidence="9">
    <location>
        <position position="184"/>
    </location>
    <ligand>
        <name>Mn(2+)</name>
        <dbReference type="ChEBI" id="CHEBI:29035"/>
    </ligand>
</feature>
<evidence type="ECO:0000259" key="11">
    <source>
        <dbReference type="Pfam" id="PF00081"/>
    </source>
</evidence>
<reference evidence="13 14" key="1">
    <citation type="journal article" date="2015" name="Genome Biol. Evol.">
        <title>Phylogenomic analyses indicate that early fungi evolved digesting cell walls of algal ancestors of land plants.</title>
        <authorList>
            <person name="Chang Y."/>
            <person name="Wang S."/>
            <person name="Sekimoto S."/>
            <person name="Aerts A.L."/>
            <person name="Choi C."/>
            <person name="Clum A."/>
            <person name="LaButti K.M."/>
            <person name="Lindquist E.A."/>
            <person name="Yee Ngan C."/>
            <person name="Ohm R.A."/>
            <person name="Salamov A.A."/>
            <person name="Grigoriev I.V."/>
            <person name="Spatafora J.W."/>
            <person name="Berbee M.L."/>
        </authorList>
    </citation>
    <scope>NUCLEOTIDE SEQUENCE [LARGE SCALE GENOMIC DNA]</scope>
    <source>
        <strain evidence="13 14">NRRL 28638</strain>
    </source>
</reference>
<dbReference type="Gene3D" id="1.10.287.990">
    <property type="entry name" value="Fe,Mn superoxide dismutase (SOD) domain"/>
    <property type="match status" value="1"/>
</dbReference>
<dbReference type="SUPFAM" id="SSF54719">
    <property type="entry name" value="Fe,Mn superoxide dismutase (SOD), C-terminal domain"/>
    <property type="match status" value="1"/>
</dbReference>
<evidence type="ECO:0000313" key="14">
    <source>
        <dbReference type="Proteomes" id="UP000070444"/>
    </source>
</evidence>
<evidence type="ECO:0000256" key="1">
    <source>
        <dbReference type="ARBA" id="ARBA00001936"/>
    </source>
</evidence>
<dbReference type="Pfam" id="PF00081">
    <property type="entry name" value="Sod_Fe_N"/>
    <property type="match status" value="1"/>
</dbReference>
<keyword evidence="5" id="KW-0049">Antioxidant</keyword>
<evidence type="ECO:0000256" key="8">
    <source>
        <dbReference type="ARBA" id="ARBA00049204"/>
    </source>
</evidence>
<dbReference type="EMBL" id="KQ964497">
    <property type="protein sequence ID" value="KXN70641.1"/>
    <property type="molecule type" value="Genomic_DNA"/>
</dbReference>
<dbReference type="OrthoDB" id="239262at2759"/>
<dbReference type="InterPro" id="IPR019832">
    <property type="entry name" value="Mn/Fe_SOD_C"/>
</dbReference>
<dbReference type="Gene3D" id="3.55.40.20">
    <property type="entry name" value="Iron/manganese superoxide dismutase, C-terminal domain"/>
    <property type="match status" value="1"/>
</dbReference>
<feature type="domain" description="Manganese/iron superoxide dismutase N-terminal" evidence="11">
    <location>
        <begin position="26"/>
        <end position="107"/>
    </location>
</feature>
<dbReference type="OMA" id="LNNWWNV"/>
<dbReference type="InterPro" id="IPR019831">
    <property type="entry name" value="Mn/Fe_SOD_N"/>
</dbReference>
<dbReference type="PANTHER" id="PTHR11404">
    <property type="entry name" value="SUPEROXIDE DISMUTASE 2"/>
    <property type="match status" value="1"/>
</dbReference>
<feature type="binding site" evidence="9">
    <location>
        <position position="51"/>
    </location>
    <ligand>
        <name>Mn(2+)</name>
        <dbReference type="ChEBI" id="CHEBI:29035"/>
    </ligand>
</feature>
<dbReference type="InterPro" id="IPR019833">
    <property type="entry name" value="Mn/Fe_SOD_BS"/>
</dbReference>
<evidence type="ECO:0000256" key="9">
    <source>
        <dbReference type="PIRSR" id="PIRSR000349-1"/>
    </source>
</evidence>
<organism evidence="13 14">
    <name type="scientific">Conidiobolus coronatus (strain ATCC 28846 / CBS 209.66 / NRRL 28638)</name>
    <name type="common">Delacroixia coronata</name>
    <dbReference type="NCBI Taxonomy" id="796925"/>
    <lineage>
        <taxon>Eukaryota</taxon>
        <taxon>Fungi</taxon>
        <taxon>Fungi incertae sedis</taxon>
        <taxon>Zoopagomycota</taxon>
        <taxon>Entomophthoromycotina</taxon>
        <taxon>Entomophthoromycetes</taxon>
        <taxon>Entomophthorales</taxon>
        <taxon>Ancylistaceae</taxon>
        <taxon>Conidiobolus</taxon>
    </lineage>
</organism>
<dbReference type="InterPro" id="IPR036314">
    <property type="entry name" value="SOD_C_sf"/>
</dbReference>
<feature type="domain" description="Manganese/iron superoxide dismutase C-terminal" evidence="12">
    <location>
        <begin position="117"/>
        <end position="217"/>
    </location>
</feature>
<comment type="catalytic activity">
    <reaction evidence="8 10">
        <text>2 superoxide + 2 H(+) = H2O2 + O2</text>
        <dbReference type="Rhea" id="RHEA:20696"/>
        <dbReference type="ChEBI" id="CHEBI:15378"/>
        <dbReference type="ChEBI" id="CHEBI:15379"/>
        <dbReference type="ChEBI" id="CHEBI:16240"/>
        <dbReference type="ChEBI" id="CHEBI:18421"/>
        <dbReference type="EC" id="1.15.1.1"/>
    </reaction>
</comment>
<name>A0A137P6T9_CONC2</name>
<evidence type="ECO:0000259" key="12">
    <source>
        <dbReference type="Pfam" id="PF02777"/>
    </source>
</evidence>
<gene>
    <name evidence="13" type="ORF">CONCODRAFT_85189</name>
</gene>
<dbReference type="PIRSF" id="PIRSF000349">
    <property type="entry name" value="SODismutase"/>
    <property type="match status" value="1"/>
</dbReference>
<keyword evidence="6 10" id="KW-0560">Oxidoreductase</keyword>
<keyword evidence="14" id="KW-1185">Reference proteome</keyword>
<comment type="cofactor">
    <cofactor evidence="1">
        <name>Mn(2+)</name>
        <dbReference type="ChEBI" id="CHEBI:29035"/>
    </cofactor>
</comment>
<evidence type="ECO:0000256" key="6">
    <source>
        <dbReference type="ARBA" id="ARBA00023002"/>
    </source>
</evidence>
<comment type="similarity">
    <text evidence="2 10">Belongs to the iron/manganese superoxide dismutase family.</text>
</comment>
<protein>
    <recommendedName>
        <fullName evidence="3 10">Superoxide dismutase</fullName>
        <ecNumber evidence="3 10">1.15.1.1</ecNumber>
    </recommendedName>
</protein>
<dbReference type="PANTHER" id="PTHR11404:SF6">
    <property type="entry name" value="SUPEROXIDE DISMUTASE [MN], MITOCHONDRIAL"/>
    <property type="match status" value="1"/>
</dbReference>
<evidence type="ECO:0000256" key="10">
    <source>
        <dbReference type="RuleBase" id="RU000414"/>
    </source>
</evidence>
<dbReference type="SUPFAM" id="SSF46609">
    <property type="entry name" value="Fe,Mn superoxide dismutase (SOD), N-terminal domain"/>
    <property type="match status" value="1"/>
</dbReference>
<evidence type="ECO:0000256" key="5">
    <source>
        <dbReference type="ARBA" id="ARBA00022862"/>
    </source>
</evidence>
<sequence>MLRTITKLAQPQIARASAISAATRSKHTLPDLPYDYNALEPVISAEIMQLHHSKHHNTYVTQLNVLEEKYGQALKDNNVTEQIAIQQGLKFNGGGHINHSIFWTNLAPTSQGGGEPPKGDLLEAINKEFGSLDQFITKFNAQTAAVQGSGWGWLGYNTAAKRIEILTKPNQDPLTELVPLLGIDVWEHAYYLQYKNVRPDYLKEIWKVVNWKNVAERYQKARQ</sequence>
<dbReference type="GO" id="GO:0004784">
    <property type="term" value="F:superoxide dismutase activity"/>
    <property type="evidence" value="ECO:0007669"/>
    <property type="project" value="UniProtKB-EC"/>
</dbReference>
<dbReference type="GO" id="GO:0030145">
    <property type="term" value="F:manganese ion binding"/>
    <property type="evidence" value="ECO:0007669"/>
    <property type="project" value="TreeGrafter"/>
</dbReference>
<dbReference type="PRINTS" id="PR01703">
    <property type="entry name" value="MNSODISMTASE"/>
</dbReference>
<dbReference type="InterPro" id="IPR050265">
    <property type="entry name" value="Fe/Mn_Superoxide_Dismutase"/>
</dbReference>
<dbReference type="AlphaFoldDB" id="A0A137P6T9"/>
<evidence type="ECO:0000256" key="3">
    <source>
        <dbReference type="ARBA" id="ARBA00012682"/>
    </source>
</evidence>
<proteinExistence type="inferred from homology"/>
<dbReference type="FunFam" id="1.10.287.990:FF:000001">
    <property type="entry name" value="Superoxide dismutase"/>
    <property type="match status" value="1"/>
</dbReference>